<keyword evidence="1" id="KW-1133">Transmembrane helix</keyword>
<name>A0A0F9LCB0_9ZZZZ</name>
<evidence type="ECO:0000256" key="1">
    <source>
        <dbReference type="SAM" id="Phobius"/>
    </source>
</evidence>
<evidence type="ECO:0000313" key="2">
    <source>
        <dbReference type="EMBL" id="KKM61805.1"/>
    </source>
</evidence>
<dbReference type="EMBL" id="LAZR01011416">
    <property type="protein sequence ID" value="KKM61805.1"/>
    <property type="molecule type" value="Genomic_DNA"/>
</dbReference>
<sequence length="107" mass="11184">MPDVLAKRSKGLVDDQSVPLGTTESYPLPGVTTLIRVEPHMWSRDESGSLIQGCFRSAGIYLPSGAPSAESITAPMSSTTKLIGGLTVVSLTVGIVATAISLRKRGK</sequence>
<keyword evidence="1" id="KW-0472">Membrane</keyword>
<keyword evidence="1" id="KW-0812">Transmembrane</keyword>
<comment type="caution">
    <text evidence="2">The sequence shown here is derived from an EMBL/GenBank/DDBJ whole genome shotgun (WGS) entry which is preliminary data.</text>
</comment>
<gene>
    <name evidence="2" type="ORF">LCGC14_1528030</name>
</gene>
<organism evidence="2">
    <name type="scientific">marine sediment metagenome</name>
    <dbReference type="NCBI Taxonomy" id="412755"/>
    <lineage>
        <taxon>unclassified sequences</taxon>
        <taxon>metagenomes</taxon>
        <taxon>ecological metagenomes</taxon>
    </lineage>
</organism>
<protein>
    <submittedName>
        <fullName evidence="2">Uncharacterized protein</fullName>
    </submittedName>
</protein>
<proteinExistence type="predicted"/>
<feature type="transmembrane region" description="Helical" evidence="1">
    <location>
        <begin position="82"/>
        <end position="102"/>
    </location>
</feature>
<dbReference type="AlphaFoldDB" id="A0A0F9LCB0"/>
<accession>A0A0F9LCB0</accession>
<reference evidence="2" key="1">
    <citation type="journal article" date="2015" name="Nature">
        <title>Complex archaea that bridge the gap between prokaryotes and eukaryotes.</title>
        <authorList>
            <person name="Spang A."/>
            <person name="Saw J.H."/>
            <person name="Jorgensen S.L."/>
            <person name="Zaremba-Niedzwiedzka K."/>
            <person name="Martijn J."/>
            <person name="Lind A.E."/>
            <person name="van Eijk R."/>
            <person name="Schleper C."/>
            <person name="Guy L."/>
            <person name="Ettema T.J."/>
        </authorList>
    </citation>
    <scope>NUCLEOTIDE SEQUENCE</scope>
</reference>